<feature type="non-terminal residue" evidence="2">
    <location>
        <position position="1"/>
    </location>
</feature>
<proteinExistence type="predicted"/>
<gene>
    <name evidence="2" type="ORF">KIN20_028253</name>
</gene>
<dbReference type="AlphaFoldDB" id="A0AAD5R0Y9"/>
<dbReference type="Proteomes" id="UP001196413">
    <property type="component" value="Unassembled WGS sequence"/>
</dbReference>
<keyword evidence="3" id="KW-1185">Reference proteome</keyword>
<evidence type="ECO:0000313" key="2">
    <source>
        <dbReference type="EMBL" id="KAJ1367353.1"/>
    </source>
</evidence>
<name>A0AAD5R0Y9_PARTN</name>
<dbReference type="EMBL" id="JAHQIW010005868">
    <property type="protein sequence ID" value="KAJ1367353.1"/>
    <property type="molecule type" value="Genomic_DNA"/>
</dbReference>
<evidence type="ECO:0000313" key="3">
    <source>
        <dbReference type="Proteomes" id="UP001196413"/>
    </source>
</evidence>
<comment type="caution">
    <text evidence="2">The sequence shown here is derived from an EMBL/GenBank/DDBJ whole genome shotgun (WGS) entry which is preliminary data.</text>
</comment>
<keyword evidence="1" id="KW-0472">Membrane</keyword>
<evidence type="ECO:0000256" key="1">
    <source>
        <dbReference type="SAM" id="Phobius"/>
    </source>
</evidence>
<keyword evidence="1" id="KW-1133">Transmembrane helix</keyword>
<keyword evidence="1" id="KW-0812">Transmembrane</keyword>
<accession>A0AAD5R0Y9</accession>
<reference evidence="2" key="1">
    <citation type="submission" date="2021-06" db="EMBL/GenBank/DDBJ databases">
        <title>Parelaphostrongylus tenuis whole genome reference sequence.</title>
        <authorList>
            <person name="Garwood T.J."/>
            <person name="Larsen P.A."/>
            <person name="Fountain-Jones N.M."/>
            <person name="Garbe J.R."/>
            <person name="Macchietto M.G."/>
            <person name="Kania S.A."/>
            <person name="Gerhold R.W."/>
            <person name="Richards J.E."/>
            <person name="Wolf T.M."/>
        </authorList>
    </citation>
    <scope>NUCLEOTIDE SEQUENCE</scope>
    <source>
        <strain evidence="2">MNPRO001-30</strain>
        <tissue evidence="2">Meninges</tissue>
    </source>
</reference>
<organism evidence="2 3">
    <name type="scientific">Parelaphostrongylus tenuis</name>
    <name type="common">Meningeal worm</name>
    <dbReference type="NCBI Taxonomy" id="148309"/>
    <lineage>
        <taxon>Eukaryota</taxon>
        <taxon>Metazoa</taxon>
        <taxon>Ecdysozoa</taxon>
        <taxon>Nematoda</taxon>
        <taxon>Chromadorea</taxon>
        <taxon>Rhabditida</taxon>
        <taxon>Rhabditina</taxon>
        <taxon>Rhabditomorpha</taxon>
        <taxon>Strongyloidea</taxon>
        <taxon>Metastrongylidae</taxon>
        <taxon>Parelaphostrongylus</taxon>
    </lineage>
</organism>
<sequence>MLGYSDHTSAKEGENAKFLAGHIDMTRFLTTLLITSMLTITAVLGCGVMPPGQGIN</sequence>
<protein>
    <submittedName>
        <fullName evidence="2">Uncharacterized protein</fullName>
    </submittedName>
</protein>
<feature type="transmembrane region" description="Helical" evidence="1">
    <location>
        <begin position="28"/>
        <end position="49"/>
    </location>
</feature>